<proteinExistence type="predicted"/>
<protein>
    <submittedName>
        <fullName evidence="3">Nicotinamide N-methylase</fullName>
    </submittedName>
</protein>
<dbReference type="PANTHER" id="PTHR43648">
    <property type="entry name" value="ELECTRON TRANSFER FLAVOPROTEIN BETA SUBUNIT LYSINE METHYLTRANSFERASE"/>
    <property type="match status" value="1"/>
</dbReference>
<accession>A0A8S8XGL2</accession>
<dbReference type="InterPro" id="IPR050078">
    <property type="entry name" value="Ribosomal_L11_MeTrfase_PrmA"/>
</dbReference>
<gene>
    <name evidence="3" type="ORF">TMPK1_32760</name>
</gene>
<comment type="caution">
    <text evidence="3">The sequence shown here is derived from an EMBL/GenBank/DDBJ whole genome shotgun (WGS) entry which is preliminary data.</text>
</comment>
<dbReference type="EMBL" id="BOPV01000001">
    <property type="protein sequence ID" value="GIL41039.1"/>
    <property type="molecule type" value="Genomic_DNA"/>
</dbReference>
<keyword evidence="1" id="KW-0489">Methyltransferase</keyword>
<keyword evidence="2" id="KW-0808">Transferase</keyword>
<dbReference type="AlphaFoldDB" id="A0A8S8XGL2"/>
<name>A0A8S8XGL2_9PROT</name>
<keyword evidence="4" id="KW-1185">Reference proteome</keyword>
<dbReference type="CDD" id="cd02440">
    <property type="entry name" value="AdoMet_MTases"/>
    <property type="match status" value="1"/>
</dbReference>
<evidence type="ECO:0000256" key="1">
    <source>
        <dbReference type="ARBA" id="ARBA00022603"/>
    </source>
</evidence>
<dbReference type="GO" id="GO:0032259">
    <property type="term" value="P:methylation"/>
    <property type="evidence" value="ECO:0007669"/>
    <property type="project" value="UniProtKB-KW"/>
</dbReference>
<organism evidence="3 4">
    <name type="scientific">Roseiterribacter gracilis</name>
    <dbReference type="NCBI Taxonomy" id="2812848"/>
    <lineage>
        <taxon>Bacteria</taxon>
        <taxon>Pseudomonadati</taxon>
        <taxon>Pseudomonadota</taxon>
        <taxon>Alphaproteobacteria</taxon>
        <taxon>Rhodospirillales</taxon>
        <taxon>Roseiterribacteraceae</taxon>
        <taxon>Roseiterribacter</taxon>
    </lineage>
</organism>
<dbReference type="Proteomes" id="UP000681075">
    <property type="component" value="Unassembled WGS sequence"/>
</dbReference>
<evidence type="ECO:0000256" key="2">
    <source>
        <dbReference type="ARBA" id="ARBA00022679"/>
    </source>
</evidence>
<evidence type="ECO:0000313" key="4">
    <source>
        <dbReference type="Proteomes" id="UP000681075"/>
    </source>
</evidence>
<dbReference type="GO" id="GO:0016279">
    <property type="term" value="F:protein-lysine N-methyltransferase activity"/>
    <property type="evidence" value="ECO:0007669"/>
    <property type="project" value="TreeGrafter"/>
</dbReference>
<dbReference type="PANTHER" id="PTHR43648:SF1">
    <property type="entry name" value="ELECTRON TRANSFER FLAVOPROTEIN BETA SUBUNIT LYSINE METHYLTRANSFERASE"/>
    <property type="match status" value="1"/>
</dbReference>
<dbReference type="Pfam" id="PF06325">
    <property type="entry name" value="PrmA"/>
    <property type="match status" value="1"/>
</dbReference>
<evidence type="ECO:0000313" key="3">
    <source>
        <dbReference type="EMBL" id="GIL41039.1"/>
    </source>
</evidence>
<reference evidence="3" key="1">
    <citation type="submission" date="2021-02" db="EMBL/GenBank/DDBJ databases">
        <title>Genome sequence of Rhodospirillales sp. strain TMPK1 isolated from soil.</title>
        <authorList>
            <person name="Nakai R."/>
            <person name="Kusada H."/>
            <person name="Tamaki H."/>
        </authorList>
    </citation>
    <scope>NUCLEOTIDE SEQUENCE</scope>
    <source>
        <strain evidence="3">TMPK1</strain>
    </source>
</reference>
<dbReference type="RefSeq" id="WP_420244353.1">
    <property type="nucleotide sequence ID" value="NZ_BOPV01000001.1"/>
</dbReference>
<sequence>MLAETQLGTAQFVPEITLHLAHAALPLWHATEAKLEKNGVPPPYWAFAWPGGQALARLVLDQPDLVRGMDVLDFAAGSGISAIAASKAGARRVRAAEIDAFARVALALNATVNQVSIEAIAQDLLQTDAFDPAQVILAGDVCYEQPMATQAIAWLRRRVADGARVLLADPGRAYFPKTGVREIARYDIPTSLDLESNTIRSTGIFELADS</sequence>
<dbReference type="Gene3D" id="3.40.50.150">
    <property type="entry name" value="Vaccinia Virus protein VP39"/>
    <property type="match status" value="1"/>
</dbReference>
<dbReference type="InterPro" id="IPR029063">
    <property type="entry name" value="SAM-dependent_MTases_sf"/>
</dbReference>
<dbReference type="SUPFAM" id="SSF53335">
    <property type="entry name" value="S-adenosyl-L-methionine-dependent methyltransferases"/>
    <property type="match status" value="1"/>
</dbReference>